<proteinExistence type="predicted"/>
<evidence type="ECO:0000313" key="4">
    <source>
        <dbReference type="EMBL" id="AJD48044.1"/>
    </source>
</evidence>
<organism evidence="4 5">
    <name type="scientific">Isoalcanivorax pacificus W11-5</name>
    <dbReference type="NCBI Taxonomy" id="391936"/>
    <lineage>
        <taxon>Bacteria</taxon>
        <taxon>Pseudomonadati</taxon>
        <taxon>Pseudomonadota</taxon>
        <taxon>Gammaproteobacteria</taxon>
        <taxon>Oceanospirillales</taxon>
        <taxon>Alcanivoracaceae</taxon>
        <taxon>Isoalcanivorax</taxon>
    </lineage>
</organism>
<dbReference type="SUPFAM" id="SSF55729">
    <property type="entry name" value="Acyl-CoA N-acyltransferases (Nat)"/>
    <property type="match status" value="1"/>
</dbReference>
<name>A0A0B4XII5_9GAMM</name>
<evidence type="ECO:0000313" key="5">
    <source>
        <dbReference type="Proteomes" id="UP000006764"/>
    </source>
</evidence>
<keyword evidence="5" id="KW-1185">Reference proteome</keyword>
<dbReference type="Pfam" id="PF00583">
    <property type="entry name" value="Acetyltransf_1"/>
    <property type="match status" value="1"/>
</dbReference>
<dbReference type="InterPro" id="IPR016181">
    <property type="entry name" value="Acyl_CoA_acyltransferase"/>
</dbReference>
<dbReference type="RefSeq" id="WP_008735901.1">
    <property type="nucleotide sequence ID" value="NZ_CP004387.1"/>
</dbReference>
<sequence>MSAELIEIDHAQVPALQALAADIWWAHYPALISDAQIRFMLERMYSAAQLTQELADGVCYRGLRLDGRLCGYFSVRADLDGGAWLDKLYLLPALHGQGHGQRMLRAAEQCAWQLGAHRLRLRVNRHNDTAIAAYRRAGYVLLGEDCAEIGDGFVMDDFIFGLDAPTAGEVSKKPL</sequence>
<evidence type="ECO:0000259" key="3">
    <source>
        <dbReference type="PROSITE" id="PS51186"/>
    </source>
</evidence>
<feature type="domain" description="N-acetyltransferase" evidence="3">
    <location>
        <begin position="3"/>
        <end position="165"/>
    </location>
</feature>
<dbReference type="EMBL" id="CP004387">
    <property type="protein sequence ID" value="AJD48044.1"/>
    <property type="molecule type" value="Genomic_DNA"/>
</dbReference>
<dbReference type="GO" id="GO:0016747">
    <property type="term" value="F:acyltransferase activity, transferring groups other than amino-acyl groups"/>
    <property type="evidence" value="ECO:0007669"/>
    <property type="project" value="InterPro"/>
</dbReference>
<evidence type="ECO:0000256" key="2">
    <source>
        <dbReference type="ARBA" id="ARBA00023315"/>
    </source>
</evidence>
<dbReference type="Gene3D" id="3.40.630.30">
    <property type="match status" value="1"/>
</dbReference>
<protein>
    <submittedName>
        <fullName evidence="4">N-acetyltransferase GCN5</fullName>
    </submittedName>
</protein>
<accession>A0A0B4XII5</accession>
<dbReference type="OrthoDB" id="9799601at2"/>
<gene>
    <name evidence="4" type="ORF">S7S_08140</name>
</gene>
<dbReference type="PROSITE" id="PS51186">
    <property type="entry name" value="GNAT"/>
    <property type="match status" value="1"/>
</dbReference>
<keyword evidence="2" id="KW-0012">Acyltransferase</keyword>
<dbReference type="STRING" id="391936.S7S_08140"/>
<dbReference type="HOGENOM" id="CLU_013985_18_4_6"/>
<dbReference type="InterPro" id="IPR000182">
    <property type="entry name" value="GNAT_dom"/>
</dbReference>
<dbReference type="KEGG" id="apac:S7S_08140"/>
<dbReference type="InterPro" id="IPR050832">
    <property type="entry name" value="Bact_Acetyltransf"/>
</dbReference>
<dbReference type="PANTHER" id="PTHR43877:SF2">
    <property type="entry name" value="AMINOALKYLPHOSPHONATE N-ACETYLTRANSFERASE-RELATED"/>
    <property type="match status" value="1"/>
</dbReference>
<dbReference type="CDD" id="cd04301">
    <property type="entry name" value="NAT_SF"/>
    <property type="match status" value="1"/>
</dbReference>
<evidence type="ECO:0000256" key="1">
    <source>
        <dbReference type="ARBA" id="ARBA00022679"/>
    </source>
</evidence>
<dbReference type="Proteomes" id="UP000006764">
    <property type="component" value="Chromosome"/>
</dbReference>
<dbReference type="AlphaFoldDB" id="A0A0B4XII5"/>
<keyword evidence="1 4" id="KW-0808">Transferase</keyword>
<dbReference type="PANTHER" id="PTHR43877">
    <property type="entry name" value="AMINOALKYLPHOSPHONATE N-ACETYLTRANSFERASE-RELATED-RELATED"/>
    <property type="match status" value="1"/>
</dbReference>
<reference evidence="4 5" key="1">
    <citation type="journal article" date="2012" name="J. Bacteriol.">
        <title>Genome sequence of an alkane-degrading bacterium, Alcanivorax pacificus type strain W11-5, isolated from deep sea sediment.</title>
        <authorList>
            <person name="Lai Q."/>
            <person name="Shao Z."/>
        </authorList>
    </citation>
    <scope>NUCLEOTIDE SEQUENCE [LARGE SCALE GENOMIC DNA]</scope>
    <source>
        <strain evidence="4 5">W11-5</strain>
    </source>
</reference>